<accession>A0A239LR43</accession>
<gene>
    <name evidence="1" type="ORF">SAMN05216252_12126</name>
</gene>
<name>A0A239LR43_9ACTN</name>
<organism evidence="1 2">
    <name type="scientific">Actinacidiphila glaucinigra</name>
    <dbReference type="NCBI Taxonomy" id="235986"/>
    <lineage>
        <taxon>Bacteria</taxon>
        <taxon>Bacillati</taxon>
        <taxon>Actinomycetota</taxon>
        <taxon>Actinomycetes</taxon>
        <taxon>Kitasatosporales</taxon>
        <taxon>Streptomycetaceae</taxon>
        <taxon>Actinacidiphila</taxon>
    </lineage>
</organism>
<sequence>MTGLLRSVQGDSATGEWWRPSYLLVASYDVTTDGTVLDCNSGRTGVFSRMSGCTFVGPASLGGLLAEAADGLEQGRALFIDMDEEEIADQALDAVPLNERAVIWP</sequence>
<protein>
    <submittedName>
        <fullName evidence="1">Uncharacterized protein</fullName>
    </submittedName>
</protein>
<proteinExistence type="predicted"/>
<evidence type="ECO:0000313" key="2">
    <source>
        <dbReference type="Proteomes" id="UP000198280"/>
    </source>
</evidence>
<dbReference type="Proteomes" id="UP000198280">
    <property type="component" value="Unassembled WGS sequence"/>
</dbReference>
<dbReference type="EMBL" id="FZOF01000021">
    <property type="protein sequence ID" value="SNT33167.1"/>
    <property type="molecule type" value="Genomic_DNA"/>
</dbReference>
<keyword evidence="2" id="KW-1185">Reference proteome</keyword>
<reference evidence="1 2" key="1">
    <citation type="submission" date="2017-06" db="EMBL/GenBank/DDBJ databases">
        <authorList>
            <person name="Kim H.J."/>
            <person name="Triplett B.A."/>
        </authorList>
    </citation>
    <scope>NUCLEOTIDE SEQUENCE [LARGE SCALE GENOMIC DNA]</scope>
    <source>
        <strain evidence="1 2">CGMCC 4.1858</strain>
    </source>
</reference>
<dbReference type="AlphaFoldDB" id="A0A239LR43"/>
<evidence type="ECO:0000313" key="1">
    <source>
        <dbReference type="EMBL" id="SNT33167.1"/>
    </source>
</evidence>